<dbReference type="PANTHER" id="PTHR10362">
    <property type="entry name" value="HISTIDINE AMMONIA-LYASE"/>
    <property type="match status" value="1"/>
</dbReference>
<evidence type="ECO:0000256" key="5">
    <source>
        <dbReference type="ARBA" id="ARBA00022808"/>
    </source>
</evidence>
<dbReference type="FunFam" id="1.20.200.10:FF:000003">
    <property type="entry name" value="Histidine ammonia-lyase"/>
    <property type="match status" value="1"/>
</dbReference>
<evidence type="ECO:0000256" key="3">
    <source>
        <dbReference type="ARBA" id="ARBA00012994"/>
    </source>
</evidence>
<dbReference type="InParanoid" id="A0A1X7UHL3"/>
<dbReference type="InterPro" id="IPR022313">
    <property type="entry name" value="Phe/His_NH3-lyase_AS"/>
</dbReference>
<gene>
    <name evidence="11" type="primary">100640628</name>
</gene>
<dbReference type="EnsemblMetazoa" id="XM_011406772.2">
    <property type="protein sequence ID" value="XP_011405074.2"/>
    <property type="gene ID" value="LOC100640628"/>
</dbReference>
<evidence type="ECO:0000256" key="2">
    <source>
        <dbReference type="ARBA" id="ARBA00007238"/>
    </source>
</evidence>
<dbReference type="InterPro" id="IPR005921">
    <property type="entry name" value="HutH"/>
</dbReference>
<name>A0A1X7UHL3_AMPQE</name>
<evidence type="ECO:0000256" key="9">
    <source>
        <dbReference type="RuleBase" id="RU004479"/>
    </source>
</evidence>
<feature type="compositionally biased region" description="Basic and acidic residues" evidence="10">
    <location>
        <begin position="394"/>
        <end position="406"/>
    </location>
</feature>
<evidence type="ECO:0000256" key="8">
    <source>
        <dbReference type="RuleBase" id="RU003954"/>
    </source>
</evidence>
<evidence type="ECO:0000256" key="6">
    <source>
        <dbReference type="ARBA" id="ARBA00023239"/>
    </source>
</evidence>
<dbReference type="STRING" id="400682.A0A1X7UHL3"/>
<dbReference type="Pfam" id="PF00221">
    <property type="entry name" value="Lyase_aromatic"/>
    <property type="match status" value="1"/>
</dbReference>
<dbReference type="AlphaFoldDB" id="A0A1X7UHL3"/>
<dbReference type="GO" id="GO:0005737">
    <property type="term" value="C:cytoplasm"/>
    <property type="evidence" value="ECO:0007669"/>
    <property type="project" value="InterPro"/>
</dbReference>
<evidence type="ECO:0000256" key="4">
    <source>
        <dbReference type="ARBA" id="ARBA00017271"/>
    </source>
</evidence>
<dbReference type="CDD" id="cd00332">
    <property type="entry name" value="PAL-HAL"/>
    <property type="match status" value="1"/>
</dbReference>
<dbReference type="FunFam" id="1.10.275.10:FF:000005">
    <property type="entry name" value="Histidine ammonia-lyase"/>
    <property type="match status" value="1"/>
</dbReference>
<dbReference type="OrthoDB" id="10051290at2759"/>
<dbReference type="EnsemblMetazoa" id="Aqu2.1.27140_001">
    <property type="protein sequence ID" value="Aqu2.1.27140_001"/>
    <property type="gene ID" value="Aqu2.1.27140"/>
</dbReference>
<evidence type="ECO:0000313" key="12">
    <source>
        <dbReference type="Proteomes" id="UP000007879"/>
    </source>
</evidence>
<dbReference type="EC" id="4.3.1.3" evidence="3 9"/>
<evidence type="ECO:0000256" key="7">
    <source>
        <dbReference type="ARBA" id="ARBA00049269"/>
    </source>
</evidence>
<keyword evidence="5 9" id="KW-0369">Histidine metabolism</keyword>
<keyword evidence="6 8" id="KW-0456">Lyase</keyword>
<dbReference type="UniPathway" id="UPA00379">
    <property type="reaction ID" value="UER00549"/>
</dbReference>
<dbReference type="InterPro" id="IPR001106">
    <property type="entry name" value="Aromatic_Lyase"/>
</dbReference>
<dbReference type="NCBIfam" id="TIGR01225">
    <property type="entry name" value="hutH"/>
    <property type="match status" value="1"/>
</dbReference>
<evidence type="ECO:0000256" key="10">
    <source>
        <dbReference type="SAM" id="MobiDB-lite"/>
    </source>
</evidence>
<dbReference type="Proteomes" id="UP000007879">
    <property type="component" value="Unassembled WGS sequence"/>
</dbReference>
<dbReference type="InterPro" id="IPR024083">
    <property type="entry name" value="Fumarase/histidase_N"/>
</dbReference>
<feature type="region of interest" description="Disordered" evidence="10">
    <location>
        <begin position="386"/>
        <end position="406"/>
    </location>
</feature>
<reference evidence="12" key="1">
    <citation type="journal article" date="2010" name="Nature">
        <title>The Amphimedon queenslandica genome and the evolution of animal complexity.</title>
        <authorList>
            <person name="Srivastava M."/>
            <person name="Simakov O."/>
            <person name="Chapman J."/>
            <person name="Fahey B."/>
            <person name="Gauthier M.E."/>
            <person name="Mitros T."/>
            <person name="Richards G.S."/>
            <person name="Conaco C."/>
            <person name="Dacre M."/>
            <person name="Hellsten U."/>
            <person name="Larroux C."/>
            <person name="Putnam N.H."/>
            <person name="Stanke M."/>
            <person name="Adamska M."/>
            <person name="Darling A."/>
            <person name="Degnan S.M."/>
            <person name="Oakley T.H."/>
            <person name="Plachetzki D.C."/>
            <person name="Zhai Y."/>
            <person name="Adamski M."/>
            <person name="Calcino A."/>
            <person name="Cummins S.F."/>
            <person name="Goodstein D.M."/>
            <person name="Harris C."/>
            <person name="Jackson D.J."/>
            <person name="Leys S.P."/>
            <person name="Shu S."/>
            <person name="Woodcroft B.J."/>
            <person name="Vervoort M."/>
            <person name="Kosik K.S."/>
            <person name="Manning G."/>
            <person name="Degnan B.M."/>
            <person name="Rokhsar D.S."/>
        </authorList>
    </citation>
    <scope>NUCLEOTIDE SEQUENCE [LARGE SCALE GENOMIC DNA]</scope>
</reference>
<comment type="pathway">
    <text evidence="1 9">Amino-acid degradation; L-histidine degradation into L-glutamate; N-formimidoyl-L-glutamate from L-histidine: step 1/3.</text>
</comment>
<protein>
    <recommendedName>
        <fullName evidence="4 9">Histidine ammonia-lyase</fullName>
        <ecNumber evidence="3 9">4.3.1.3</ecNumber>
    </recommendedName>
</protein>
<dbReference type="GO" id="GO:0004397">
    <property type="term" value="F:histidine ammonia-lyase activity"/>
    <property type="evidence" value="ECO:0007669"/>
    <property type="project" value="UniProtKB-EC"/>
</dbReference>
<comment type="catalytic activity">
    <reaction evidence="7 9">
        <text>L-histidine = trans-urocanate + NH4(+)</text>
        <dbReference type="Rhea" id="RHEA:21232"/>
        <dbReference type="ChEBI" id="CHEBI:17771"/>
        <dbReference type="ChEBI" id="CHEBI:28938"/>
        <dbReference type="ChEBI" id="CHEBI:57595"/>
        <dbReference type="EC" id="4.3.1.3"/>
    </reaction>
</comment>
<dbReference type="GO" id="GO:0019556">
    <property type="term" value="P:L-histidine catabolic process to glutamate and formamide"/>
    <property type="evidence" value="ECO:0007669"/>
    <property type="project" value="UniProtKB-UniPathway"/>
</dbReference>
<evidence type="ECO:0000256" key="1">
    <source>
        <dbReference type="ARBA" id="ARBA00005113"/>
    </source>
</evidence>
<comment type="similarity">
    <text evidence="2 8">Belongs to the PAL/histidase family.</text>
</comment>
<sequence>MANNKDLTYLRVFVRVVAGGSTSIEPATSVELIEKDCDVKSLKIKVLGAEYNPDNYVFAFNMNGVIIPDDSSCKILKDDDYLLICQAEQLTQLCDTSPEHIDTSYFDICQLNAKDPERQIIELDGESLTCEDLLLVGLKKAKLKLSSKTIDNIKRSRHVVDDAVKNNKVVYGVSTGFGCFKNKVIKQDDICELQENLITSHATGVGPPLNRMRTRMLFALRINVIVKGYSGVRLDIIESMIETLNADCLPYVAEKGSVGASGDLAPLSHLILGLMGEGQMWSPKTGWGPAAQVLKANKREPITLKAKEGLALNNGTQMITALGTEAVCRAEMIAKQSEIIAAMTIEVLKGVPEQFAKDVHESRPHPGQLLSAERLSKLLHNKDGSVSTLIGSRQKNEEENPDKAKKVQDPYSLRCIPQVHGVVHQTIAFVKNIISTELNSATDNPLIMINRDVPGTASAGHFHGEYPGMAMDHLAIAVHELASISERRIERLVHPDYIAELGLPGFLVGGKEGLNNGFMIPHYTAAALVSENKVLTHPSTVDSITTSGGSEDHVSMGTYAARKALNVVENVENVLAIELLAACQALDCHRSLHTTEDLSPTDTLSKVYDLVRSHVKALGRDRFMSPDIVAVARLLQEGLVWKVVKGEISTFPTGLVSETRQYN</sequence>
<dbReference type="Gene3D" id="1.20.200.10">
    <property type="entry name" value="Fumarase/aspartase (Central domain)"/>
    <property type="match status" value="1"/>
</dbReference>
<dbReference type="SUPFAM" id="SSF48557">
    <property type="entry name" value="L-aspartase-like"/>
    <property type="match status" value="1"/>
</dbReference>
<accession>A0A1X7UHL3</accession>
<dbReference type="GO" id="GO:0019557">
    <property type="term" value="P:L-histidine catabolic process to glutamate and formate"/>
    <property type="evidence" value="ECO:0007669"/>
    <property type="project" value="UniProtKB-UniPathway"/>
</dbReference>
<dbReference type="Gene3D" id="1.10.275.10">
    <property type="entry name" value="Fumarase/aspartase (N-terminal domain)"/>
    <property type="match status" value="1"/>
</dbReference>
<evidence type="ECO:0000313" key="11">
    <source>
        <dbReference type="EnsemblMetazoa" id="Aqu2.1.27140_001"/>
    </source>
</evidence>
<keyword evidence="12" id="KW-1185">Reference proteome</keyword>
<dbReference type="KEGG" id="aqu:100640628"/>
<reference evidence="11" key="2">
    <citation type="submission" date="2017-05" db="UniProtKB">
        <authorList>
            <consortium name="EnsemblMetazoa"/>
        </authorList>
    </citation>
    <scope>IDENTIFICATION</scope>
</reference>
<dbReference type="eggNOG" id="KOG0222">
    <property type="taxonomic scope" value="Eukaryota"/>
</dbReference>
<dbReference type="InterPro" id="IPR008948">
    <property type="entry name" value="L-Aspartase-like"/>
</dbReference>
<dbReference type="NCBIfam" id="NF006871">
    <property type="entry name" value="PRK09367.1"/>
    <property type="match status" value="1"/>
</dbReference>
<dbReference type="PROSITE" id="PS00488">
    <property type="entry name" value="PAL_HISTIDASE"/>
    <property type="match status" value="1"/>
</dbReference>
<proteinExistence type="inferred from homology"/>
<organism evidence="11">
    <name type="scientific">Amphimedon queenslandica</name>
    <name type="common">Sponge</name>
    <dbReference type="NCBI Taxonomy" id="400682"/>
    <lineage>
        <taxon>Eukaryota</taxon>
        <taxon>Metazoa</taxon>
        <taxon>Porifera</taxon>
        <taxon>Demospongiae</taxon>
        <taxon>Heteroscleromorpha</taxon>
        <taxon>Haplosclerida</taxon>
        <taxon>Niphatidae</taxon>
        <taxon>Amphimedon</taxon>
    </lineage>
</organism>